<evidence type="ECO:0000256" key="9">
    <source>
        <dbReference type="RuleBase" id="RU003660"/>
    </source>
</evidence>
<keyword evidence="13" id="KW-1185">Reference proteome</keyword>
<evidence type="ECO:0000313" key="11">
    <source>
        <dbReference type="EMBL" id="MDE1471272.1"/>
    </source>
</evidence>
<evidence type="ECO:0000256" key="4">
    <source>
        <dbReference type="ARBA" id="ARBA00022980"/>
    </source>
</evidence>
<evidence type="ECO:0000313" key="12">
    <source>
        <dbReference type="Proteomes" id="UP000192391"/>
    </source>
</evidence>
<reference evidence="12" key="2">
    <citation type="journal article" date="2017" name="Sci. Rep.">
        <title>Determination of the Genome and Primary Transcriptome of Syngas Fermenting Eubacterium limosum ATCC 8486.</title>
        <authorList>
            <person name="Song Y."/>
            <person name="Shin J."/>
            <person name="Jeong Y."/>
            <person name="Jin S."/>
            <person name="Lee J.K."/>
            <person name="Kim D.R."/>
            <person name="Kim S.C."/>
            <person name="Cho S."/>
            <person name="Cho B.K."/>
        </authorList>
    </citation>
    <scope>NUCLEOTIDE SEQUENCE [LARGE SCALE GENOMIC DNA]</scope>
    <source>
        <strain evidence="12">ATCC 8486</strain>
    </source>
</reference>
<dbReference type="GO" id="GO:0005840">
    <property type="term" value="C:ribosome"/>
    <property type="evidence" value="ECO:0007669"/>
    <property type="project" value="UniProtKB-KW"/>
</dbReference>
<keyword evidence="4 8" id="KW-0689">Ribosomal protein</keyword>
<keyword evidence="5 8" id="KW-0687">Ribonucleoprotein</keyword>
<comment type="subunit">
    <text evidence="7 8">Part of the 30S ribosomal subunit. Contacts proteins S5 and S12.</text>
</comment>
<organism evidence="10 12">
    <name type="scientific">Eubacterium limosum</name>
    <dbReference type="NCBI Taxonomy" id="1736"/>
    <lineage>
        <taxon>Bacteria</taxon>
        <taxon>Bacillati</taxon>
        <taxon>Bacillota</taxon>
        <taxon>Clostridia</taxon>
        <taxon>Eubacteriales</taxon>
        <taxon>Eubacteriaceae</taxon>
        <taxon>Eubacterium</taxon>
    </lineage>
</organism>
<dbReference type="EMBL" id="JAQSVD010000007">
    <property type="protein sequence ID" value="MDE1471272.1"/>
    <property type="molecule type" value="Genomic_DNA"/>
</dbReference>
<reference evidence="10" key="3">
    <citation type="submission" date="2017-02" db="EMBL/GenBank/DDBJ databases">
        <title>Integrative analysis reveals regulation of autotrophic growth of syngas fermenting bacteria at the translational level.</title>
        <authorList>
            <person name="Song Y."/>
            <person name="Shin J."/>
            <person name="Jeong Y."/>
            <person name="Jin S."/>
            <person name="Kim D.R."/>
            <person name="Kim S.C."/>
            <person name="Cho S."/>
            <person name="Cho B.-K."/>
        </authorList>
    </citation>
    <scope>NUCLEOTIDE SEQUENCE</scope>
    <source>
        <strain evidence="10">ATCC 8486</strain>
    </source>
</reference>
<evidence type="ECO:0000256" key="2">
    <source>
        <dbReference type="ARBA" id="ARBA00022730"/>
    </source>
</evidence>
<gene>
    <name evidence="8 11" type="primary">rpsH</name>
    <name evidence="10" type="ORF">B2M23_06420</name>
    <name evidence="11" type="ORF">PTZ04_13525</name>
</gene>
<evidence type="ECO:0000256" key="3">
    <source>
        <dbReference type="ARBA" id="ARBA00022884"/>
    </source>
</evidence>
<dbReference type="PANTHER" id="PTHR11758">
    <property type="entry name" value="40S RIBOSOMAL PROTEIN S15A"/>
    <property type="match status" value="1"/>
</dbReference>
<reference evidence="11 13" key="4">
    <citation type="submission" date="2023-02" db="EMBL/GenBank/DDBJ databases">
        <title>Comparative genome analysis of Eubacterium limosum species.</title>
        <authorList>
            <person name="Bak J.E."/>
        </authorList>
    </citation>
    <scope>NUCLEOTIDE SEQUENCE [LARGE SCALE GENOMIC DNA]</scope>
    <source>
        <strain evidence="11 13">KGMB01548</strain>
    </source>
</reference>
<sequence length="132" mass="14400">MTMTDPIADMLTRIRNANNAGHKTVEMPASKEKKAIAEILLEEGYINKVDFIDDDKQGIIKITLKYGENKSKVIAGLKRISKPGLRVYAGNNEIPKVLNGLGVAIISTSKGVLTDKEARRAGVGGEVICYVW</sequence>
<dbReference type="Gene3D" id="3.30.1490.10">
    <property type="match status" value="1"/>
</dbReference>
<dbReference type="Proteomes" id="UP001215087">
    <property type="component" value="Unassembled WGS sequence"/>
</dbReference>
<dbReference type="PROSITE" id="PS00053">
    <property type="entry name" value="RIBOSOMAL_S8"/>
    <property type="match status" value="1"/>
</dbReference>
<evidence type="ECO:0000313" key="13">
    <source>
        <dbReference type="Proteomes" id="UP001215087"/>
    </source>
</evidence>
<comment type="function">
    <text evidence="8">One of the primary rRNA binding proteins, it binds directly to 16S rRNA central domain where it helps coordinate assembly of the platform of the 30S subunit.</text>
</comment>
<dbReference type="GO" id="GO:0005737">
    <property type="term" value="C:cytoplasm"/>
    <property type="evidence" value="ECO:0007669"/>
    <property type="project" value="UniProtKB-ARBA"/>
</dbReference>
<evidence type="ECO:0000256" key="8">
    <source>
        <dbReference type="HAMAP-Rule" id="MF_01302"/>
    </source>
</evidence>
<evidence type="ECO:0000256" key="5">
    <source>
        <dbReference type="ARBA" id="ARBA00023274"/>
    </source>
</evidence>
<evidence type="ECO:0000313" key="10">
    <source>
        <dbReference type="EMBL" id="ARD65198.1"/>
    </source>
</evidence>
<dbReference type="GO" id="GO:1990904">
    <property type="term" value="C:ribonucleoprotein complex"/>
    <property type="evidence" value="ECO:0007669"/>
    <property type="project" value="UniProtKB-KW"/>
</dbReference>
<dbReference type="GO" id="GO:0003735">
    <property type="term" value="F:structural constituent of ribosome"/>
    <property type="evidence" value="ECO:0007669"/>
    <property type="project" value="InterPro"/>
</dbReference>
<dbReference type="SUPFAM" id="SSF56047">
    <property type="entry name" value="Ribosomal protein S8"/>
    <property type="match status" value="1"/>
</dbReference>
<dbReference type="AlphaFoldDB" id="A0A0U2VHD9"/>
<dbReference type="GeneID" id="68364880"/>
<comment type="similarity">
    <text evidence="1 8 9">Belongs to the universal ribosomal protein uS8 family.</text>
</comment>
<dbReference type="GO" id="GO:0006412">
    <property type="term" value="P:translation"/>
    <property type="evidence" value="ECO:0007669"/>
    <property type="project" value="UniProtKB-UniRule"/>
</dbReference>
<evidence type="ECO:0000256" key="6">
    <source>
        <dbReference type="ARBA" id="ARBA00035258"/>
    </source>
</evidence>
<dbReference type="Proteomes" id="UP000192391">
    <property type="component" value="Chromosome"/>
</dbReference>
<dbReference type="KEGG" id="elim:B2M23_06420"/>
<evidence type="ECO:0000256" key="7">
    <source>
        <dbReference type="ARBA" id="ARBA00046740"/>
    </source>
</evidence>
<keyword evidence="2 8" id="KW-0699">rRNA-binding</keyword>
<protein>
    <recommendedName>
        <fullName evidence="6 8">Small ribosomal subunit protein uS8</fullName>
    </recommendedName>
</protein>
<dbReference type="InterPro" id="IPR000630">
    <property type="entry name" value="Ribosomal_uS8"/>
</dbReference>
<dbReference type="Gene3D" id="3.30.1370.30">
    <property type="match status" value="1"/>
</dbReference>
<dbReference type="OrthoDB" id="9802617at2"/>
<dbReference type="InterPro" id="IPR035987">
    <property type="entry name" value="Ribosomal_uS8_sf"/>
</dbReference>
<dbReference type="EMBL" id="CP019962">
    <property type="protein sequence ID" value="ARD65198.1"/>
    <property type="molecule type" value="Genomic_DNA"/>
</dbReference>
<dbReference type="RefSeq" id="WP_013382272.1">
    <property type="nucleotide sequence ID" value="NZ_CP019962.1"/>
</dbReference>
<name>A0A0U2VHD9_EUBLI</name>
<dbReference type="Pfam" id="PF00410">
    <property type="entry name" value="Ribosomal_S8"/>
    <property type="match status" value="1"/>
</dbReference>
<dbReference type="HAMAP" id="MF_01302_B">
    <property type="entry name" value="Ribosomal_uS8_B"/>
    <property type="match status" value="1"/>
</dbReference>
<dbReference type="GO" id="GO:0019843">
    <property type="term" value="F:rRNA binding"/>
    <property type="evidence" value="ECO:0007669"/>
    <property type="project" value="UniProtKB-UniRule"/>
</dbReference>
<accession>A0A0U2VHD9</accession>
<proteinExistence type="inferred from homology"/>
<dbReference type="NCBIfam" id="NF001109">
    <property type="entry name" value="PRK00136.1"/>
    <property type="match status" value="1"/>
</dbReference>
<reference evidence="10" key="1">
    <citation type="journal article" date="2015" name="Genome Announc.">
        <title>Draft Genome Sequence of Chemolithoautotrophic Acetogenic Butanol-Producing Eubacterium limosum ATCC 8486.</title>
        <authorList>
            <person name="Song Y."/>
            <person name="Cho B.K."/>
        </authorList>
    </citation>
    <scope>NUCLEOTIDE SEQUENCE</scope>
    <source>
        <strain evidence="10">ATCC 8486</strain>
    </source>
</reference>
<dbReference type="FunFam" id="3.30.1370.30:FF:000002">
    <property type="entry name" value="30S ribosomal protein S8"/>
    <property type="match status" value="1"/>
</dbReference>
<dbReference type="FunFam" id="3.30.1490.10:FF:000001">
    <property type="entry name" value="30S ribosomal protein S8"/>
    <property type="match status" value="1"/>
</dbReference>
<dbReference type="InterPro" id="IPR047863">
    <property type="entry name" value="Ribosomal_uS8_CS"/>
</dbReference>
<evidence type="ECO:0000256" key="1">
    <source>
        <dbReference type="ARBA" id="ARBA00006471"/>
    </source>
</evidence>
<keyword evidence="3 8" id="KW-0694">RNA-binding</keyword>